<gene>
    <name evidence="7" type="ORF">EA472_13690</name>
</gene>
<comment type="subcellular location">
    <subcellularLocation>
        <location evidence="1">Membrane</location>
        <topology evidence="1">Multi-pass membrane protein</topology>
    </subcellularLocation>
</comment>
<evidence type="ECO:0000256" key="2">
    <source>
        <dbReference type="ARBA" id="ARBA00022692"/>
    </source>
</evidence>
<evidence type="ECO:0000256" key="1">
    <source>
        <dbReference type="ARBA" id="ARBA00004141"/>
    </source>
</evidence>
<name>A0A3N6MTU5_NATCH</name>
<dbReference type="Proteomes" id="UP000281431">
    <property type="component" value="Unassembled WGS sequence"/>
</dbReference>
<organism evidence="7 8">
    <name type="scientific">Natrarchaeobius chitinivorans</name>
    <dbReference type="NCBI Taxonomy" id="1679083"/>
    <lineage>
        <taxon>Archaea</taxon>
        <taxon>Methanobacteriati</taxon>
        <taxon>Methanobacteriota</taxon>
        <taxon>Stenosarchaea group</taxon>
        <taxon>Halobacteria</taxon>
        <taxon>Halobacteriales</taxon>
        <taxon>Natrialbaceae</taxon>
        <taxon>Natrarchaeobius</taxon>
    </lineage>
</organism>
<keyword evidence="8" id="KW-1185">Reference proteome</keyword>
<proteinExistence type="predicted"/>
<dbReference type="EMBL" id="REFZ01000008">
    <property type="protein sequence ID" value="RQG99701.1"/>
    <property type="molecule type" value="Genomic_DNA"/>
</dbReference>
<evidence type="ECO:0000259" key="6">
    <source>
        <dbReference type="Pfam" id="PF04893"/>
    </source>
</evidence>
<dbReference type="AlphaFoldDB" id="A0A3N6MTU5"/>
<keyword evidence="2 5" id="KW-0812">Transmembrane</keyword>
<feature type="transmembrane region" description="Helical" evidence="5">
    <location>
        <begin position="30"/>
        <end position="54"/>
    </location>
</feature>
<reference evidence="7 8" key="1">
    <citation type="submission" date="2018-10" db="EMBL/GenBank/DDBJ databases">
        <title>Natrarchaeobius chitinivorans gen. nov., sp. nov., and Natrarchaeobius haloalkaliphilus sp. nov., alkaliphilic, chitin-utilizing haloarchaea from hypersaline alkaline lakes.</title>
        <authorList>
            <person name="Sorokin D.Y."/>
            <person name="Elcheninov A.G."/>
            <person name="Kostrikina N.A."/>
            <person name="Bale N.J."/>
            <person name="Sinninghe Damste J.S."/>
            <person name="Khijniak T.V."/>
            <person name="Kublanov I.V."/>
            <person name="Toshchakov S.V."/>
        </authorList>
    </citation>
    <scope>NUCLEOTIDE SEQUENCE [LARGE SCALE GENOMIC DNA]</scope>
    <source>
        <strain evidence="7 8">AArcht7</strain>
    </source>
</reference>
<evidence type="ECO:0000256" key="4">
    <source>
        <dbReference type="ARBA" id="ARBA00023136"/>
    </source>
</evidence>
<sequence>MVPTVRSLRQLLLSPAAFFDDHPPASTLPIAAGIVFLFALALVGSVSLLGSLLADAIDATVTMDNPNRPPDPICDAHADDPDSPIGRNCDEPATIERDAGELAREAVHEYLPFALIGPFLLWGVGAVVLYGAGRLSGGTPTFAGSLALAGWAAVPEFFRFGVGLVGIHVALSDVTITDPERAADVVTAAIGPLEPVFLAASVLTLAWQWHLLTGGLTREANIPWGRAAVAVGVPLGLFALLSLP</sequence>
<feature type="transmembrane region" description="Helical" evidence="5">
    <location>
        <begin position="195"/>
        <end position="212"/>
    </location>
</feature>
<dbReference type="OrthoDB" id="116519at2157"/>
<dbReference type="GO" id="GO:0016020">
    <property type="term" value="C:membrane"/>
    <property type="evidence" value="ECO:0007669"/>
    <property type="project" value="UniProtKB-SubCell"/>
</dbReference>
<feature type="transmembrane region" description="Helical" evidence="5">
    <location>
        <begin position="110"/>
        <end position="132"/>
    </location>
</feature>
<evidence type="ECO:0000313" key="7">
    <source>
        <dbReference type="EMBL" id="RQG99701.1"/>
    </source>
</evidence>
<evidence type="ECO:0000256" key="5">
    <source>
        <dbReference type="SAM" id="Phobius"/>
    </source>
</evidence>
<feature type="transmembrane region" description="Helical" evidence="5">
    <location>
        <begin position="224"/>
        <end position="243"/>
    </location>
</feature>
<keyword evidence="4 5" id="KW-0472">Membrane</keyword>
<keyword evidence="3 5" id="KW-1133">Transmembrane helix</keyword>
<evidence type="ECO:0000256" key="3">
    <source>
        <dbReference type="ARBA" id="ARBA00022989"/>
    </source>
</evidence>
<feature type="domain" description="Yip1" evidence="6">
    <location>
        <begin position="10"/>
        <end position="240"/>
    </location>
</feature>
<comment type="caution">
    <text evidence="7">The sequence shown here is derived from an EMBL/GenBank/DDBJ whole genome shotgun (WGS) entry which is preliminary data.</text>
</comment>
<accession>A0A3N6MTU5</accession>
<dbReference type="Pfam" id="PF04893">
    <property type="entry name" value="Yip1"/>
    <property type="match status" value="1"/>
</dbReference>
<evidence type="ECO:0000313" key="8">
    <source>
        <dbReference type="Proteomes" id="UP000281431"/>
    </source>
</evidence>
<dbReference type="InterPro" id="IPR006977">
    <property type="entry name" value="Yip1_dom"/>
</dbReference>
<protein>
    <submittedName>
        <fullName evidence="7">YIP1 family protein</fullName>
    </submittedName>
</protein>